<evidence type="ECO:0000313" key="4">
    <source>
        <dbReference type="Proteomes" id="UP001324427"/>
    </source>
</evidence>
<keyword evidence="4" id="KW-1185">Reference proteome</keyword>
<dbReference type="Pfam" id="PF15916">
    <property type="entry name" value="DUF4743"/>
    <property type="match status" value="1"/>
</dbReference>
<accession>A0AAV9JHI6</accession>
<feature type="domain" description="Nudix hydrolase" evidence="2">
    <location>
        <begin position="226"/>
        <end position="373"/>
    </location>
</feature>
<proteinExistence type="predicted"/>
<dbReference type="InterPro" id="IPR015797">
    <property type="entry name" value="NUDIX_hydrolase-like_dom_sf"/>
</dbReference>
<evidence type="ECO:0000256" key="1">
    <source>
        <dbReference type="SAM" id="MobiDB-lite"/>
    </source>
</evidence>
<comment type="caution">
    <text evidence="3">The sequence shown here is derived from an EMBL/GenBank/DDBJ whole genome shotgun (WGS) entry which is preliminary data.</text>
</comment>
<name>A0AAV9JHI6_9PEZI</name>
<dbReference type="CDD" id="cd03676">
    <property type="entry name" value="NUDIX_Tnr3_like"/>
    <property type="match status" value="1"/>
</dbReference>
<dbReference type="AlphaFoldDB" id="A0AAV9JHI6"/>
<evidence type="ECO:0000259" key="2">
    <source>
        <dbReference type="PROSITE" id="PS51462"/>
    </source>
</evidence>
<dbReference type="GO" id="GO:0044715">
    <property type="term" value="F:8-oxo-dGDP phosphatase activity"/>
    <property type="evidence" value="ECO:0007669"/>
    <property type="project" value="TreeGrafter"/>
</dbReference>
<dbReference type="SUPFAM" id="SSF55811">
    <property type="entry name" value="Nudix"/>
    <property type="match status" value="1"/>
</dbReference>
<dbReference type="PANTHER" id="PTHR13622:SF8">
    <property type="entry name" value="THIAMIN PYROPHOSPHOKINASE 1"/>
    <property type="match status" value="1"/>
</dbReference>
<dbReference type="PANTHER" id="PTHR13622">
    <property type="entry name" value="THIAMIN PYROPHOSPHOKINASE"/>
    <property type="match status" value="1"/>
</dbReference>
<organism evidence="3 4">
    <name type="scientific">Oleoguttula mirabilis</name>
    <dbReference type="NCBI Taxonomy" id="1507867"/>
    <lineage>
        <taxon>Eukaryota</taxon>
        <taxon>Fungi</taxon>
        <taxon>Dikarya</taxon>
        <taxon>Ascomycota</taxon>
        <taxon>Pezizomycotina</taxon>
        <taxon>Dothideomycetes</taxon>
        <taxon>Dothideomycetidae</taxon>
        <taxon>Mycosphaerellales</taxon>
        <taxon>Teratosphaeriaceae</taxon>
        <taxon>Oleoguttula</taxon>
    </lineage>
</organism>
<reference evidence="3 4" key="1">
    <citation type="submission" date="2021-11" db="EMBL/GenBank/DDBJ databases">
        <title>Black yeast isolated from Biological Soil Crust.</title>
        <authorList>
            <person name="Kurbessoian T."/>
        </authorList>
    </citation>
    <scope>NUCLEOTIDE SEQUENCE [LARGE SCALE GENOMIC DNA]</scope>
    <source>
        <strain evidence="3 4">CCFEE 5522</strain>
    </source>
</reference>
<dbReference type="InterPro" id="IPR000086">
    <property type="entry name" value="NUDIX_hydrolase_dom"/>
</dbReference>
<dbReference type="FunFam" id="3.90.79.10:FF:000019">
    <property type="entry name" value="Thiamin pyrophosphokinase, putative"/>
    <property type="match status" value="1"/>
</dbReference>
<feature type="region of interest" description="Disordered" evidence="1">
    <location>
        <begin position="27"/>
        <end position="62"/>
    </location>
</feature>
<gene>
    <name evidence="3" type="ORF">LTR36_004213</name>
</gene>
<dbReference type="Gene3D" id="3.90.79.10">
    <property type="entry name" value="Nucleoside Triphosphate Pyrophosphohydrolase"/>
    <property type="match status" value="1"/>
</dbReference>
<sequence length="407" mass="45542">MEGFNLSKLRDNLRDYMPKDLPKMHLPSWPAGHSSMNPDDDDGPPALASGTQSNLPLDTATTTEPAPATMMLAEPKPIQPGPKSNLDLINECDNFPYYQTDTKLFFAHINTYYALYVKDHPETELGYILPSVATVFRGLPDWKINDEERSLTLITGSTEAERSRAVAMTTQALRATGHFVILKGWRDELYPIYGPKGELLFSIERASSALFGVVTYGCHMTAYTKTKRAKSEAEVGGEVEEMQLWIPRRAATKQTYPGMLDNTVAGGIATGEKPFDSMVRESAEEASLPEELVRTHAKAVGTVTYFHIRDHRAGGETRLLQPECQYVYDLELAEDVVPKPSDDEVAGFELKSLEEVKEALRNGEFKPNCAMVLLDFFVRHGVLTAEEEEGYVEIVTRLHRRFEFPTV</sequence>
<dbReference type="Proteomes" id="UP001324427">
    <property type="component" value="Unassembled WGS sequence"/>
</dbReference>
<evidence type="ECO:0000313" key="3">
    <source>
        <dbReference type="EMBL" id="KAK4544322.1"/>
    </source>
</evidence>
<dbReference type="Pfam" id="PF00293">
    <property type="entry name" value="NUDIX"/>
    <property type="match status" value="1"/>
</dbReference>
<protein>
    <recommendedName>
        <fullName evidence="2">Nudix hydrolase domain-containing protein</fullName>
    </recommendedName>
</protein>
<dbReference type="PROSITE" id="PS51462">
    <property type="entry name" value="NUDIX"/>
    <property type="match status" value="1"/>
</dbReference>
<dbReference type="InterPro" id="IPR031804">
    <property type="entry name" value="DUF4743"/>
</dbReference>
<dbReference type="EMBL" id="JAVFHQ010000025">
    <property type="protein sequence ID" value="KAK4544322.1"/>
    <property type="molecule type" value="Genomic_DNA"/>
</dbReference>